<evidence type="ECO:0000256" key="4">
    <source>
        <dbReference type="ARBA" id="ARBA00022968"/>
    </source>
</evidence>
<proteinExistence type="inferred from homology"/>
<keyword evidence="5" id="KW-1133">Transmembrane helix</keyword>
<accession>A0A0N5AUU7</accession>
<dbReference type="Proteomes" id="UP000046393">
    <property type="component" value="Unplaced"/>
</dbReference>
<comment type="similarity">
    <text evidence="2">Belongs to the glycosyltransferase 31 family. Beta3-Gal-T subfamily.</text>
</comment>
<evidence type="ECO:0000313" key="7">
    <source>
        <dbReference type="Proteomes" id="UP000046393"/>
    </source>
</evidence>
<evidence type="ECO:0000256" key="2">
    <source>
        <dbReference type="ARBA" id="ARBA00006462"/>
    </source>
</evidence>
<evidence type="ECO:0000256" key="5">
    <source>
        <dbReference type="ARBA" id="ARBA00022989"/>
    </source>
</evidence>
<dbReference type="STRING" id="451379.A0A0N5AUU7"/>
<dbReference type="GO" id="GO:0016263">
    <property type="term" value="F:glycoprotein-N-acetylgalactosamine 3-beta-galactosyltransferase activity"/>
    <property type="evidence" value="ECO:0007669"/>
    <property type="project" value="TreeGrafter"/>
</dbReference>
<dbReference type="WBParaSite" id="SMUV_0000864301-mRNA-1">
    <property type="protein sequence ID" value="SMUV_0000864301-mRNA-1"/>
    <property type="gene ID" value="SMUV_0000864301"/>
</dbReference>
<dbReference type="AlphaFoldDB" id="A0A0N5AUU7"/>
<dbReference type="InterPro" id="IPR026050">
    <property type="entry name" value="C1GALT1/C1GALT1_chp1"/>
</dbReference>
<keyword evidence="7" id="KW-1185">Reference proteome</keyword>
<name>A0A0N5AUU7_9BILA</name>
<reference evidence="8" key="1">
    <citation type="submission" date="2017-02" db="UniProtKB">
        <authorList>
            <consortium name="WormBaseParasite"/>
        </authorList>
    </citation>
    <scope>IDENTIFICATION</scope>
</reference>
<keyword evidence="3" id="KW-0812">Transmembrane</keyword>
<dbReference type="GO" id="GO:0016020">
    <property type="term" value="C:membrane"/>
    <property type="evidence" value="ECO:0007669"/>
    <property type="project" value="UniProtKB-SubCell"/>
</dbReference>
<comment type="subcellular location">
    <subcellularLocation>
        <location evidence="1">Membrane</location>
        <topology evidence="1">Single-pass type II membrane protein</topology>
    </subcellularLocation>
</comment>
<evidence type="ECO:0000313" key="8">
    <source>
        <dbReference type="WBParaSite" id="SMUV_0000864301-mRNA-1"/>
    </source>
</evidence>
<sequence length="268" mass="31584">MVLAVEFLKNDYASHQYRKYNDVVLRGYKVSEAARNQPKSGQLLCWIATHQKNHNCKVQAVYKTWLKRCDSYHILTDRLPPFYLSLFWKTHLALYYIYTYISKDFDWKYLSTLNPSKPYYLGYRLKLKAPKNGYNSGSAYVLSKEAMRIYAEKLFSNHSLCPFHIWEDLGLARCLAKFSIYPTDTRDSEGRQRFFAFRPTDHLTGNLWKEAIFDEVDEASKNIFHENVVSFHHLTADEIIMMELGYQQRENEYGGKNKNITKVVSNYA</sequence>
<evidence type="ECO:0000256" key="1">
    <source>
        <dbReference type="ARBA" id="ARBA00004606"/>
    </source>
</evidence>
<protein>
    <submittedName>
        <fullName evidence="8">Glycoprotein-N-acetylgalactosamine 3-beta-galactosyltransferase 1</fullName>
    </submittedName>
</protein>
<keyword evidence="4" id="KW-0735">Signal-anchor</keyword>
<keyword evidence="6" id="KW-0472">Membrane</keyword>
<evidence type="ECO:0000256" key="6">
    <source>
        <dbReference type="ARBA" id="ARBA00023136"/>
    </source>
</evidence>
<dbReference type="PANTHER" id="PTHR23033:SF7">
    <property type="entry name" value="GLYCOPROTEIN-N-ACETYLGALACTOSAMINE 3-BETA-GALACTOSYLTRANSFERASE 1"/>
    <property type="match status" value="1"/>
</dbReference>
<evidence type="ECO:0000256" key="3">
    <source>
        <dbReference type="ARBA" id="ARBA00022692"/>
    </source>
</evidence>
<organism evidence="7 8">
    <name type="scientific">Syphacia muris</name>
    <dbReference type="NCBI Taxonomy" id="451379"/>
    <lineage>
        <taxon>Eukaryota</taxon>
        <taxon>Metazoa</taxon>
        <taxon>Ecdysozoa</taxon>
        <taxon>Nematoda</taxon>
        <taxon>Chromadorea</taxon>
        <taxon>Rhabditida</taxon>
        <taxon>Spirurina</taxon>
        <taxon>Oxyuridomorpha</taxon>
        <taxon>Oxyuroidea</taxon>
        <taxon>Oxyuridae</taxon>
        <taxon>Syphacia</taxon>
    </lineage>
</organism>
<dbReference type="Gene3D" id="3.90.550.50">
    <property type="match status" value="1"/>
</dbReference>
<dbReference type="PANTHER" id="PTHR23033">
    <property type="entry name" value="BETA1,3-GALACTOSYLTRANSFERASE"/>
    <property type="match status" value="1"/>
</dbReference>